<dbReference type="Proteomes" id="UP000177682">
    <property type="component" value="Unassembled WGS sequence"/>
</dbReference>
<organism evidence="1 2">
    <name type="scientific">Candidatus Doudnabacteria bacterium RIFCSPHIGHO2_12_FULL_48_16</name>
    <dbReference type="NCBI Taxonomy" id="1817838"/>
    <lineage>
        <taxon>Bacteria</taxon>
        <taxon>Candidatus Doudnaibacteriota</taxon>
    </lineage>
</organism>
<evidence type="ECO:0000313" key="1">
    <source>
        <dbReference type="EMBL" id="OGE90315.1"/>
    </source>
</evidence>
<accession>A0A1F5PK42</accession>
<evidence type="ECO:0000313" key="2">
    <source>
        <dbReference type="Proteomes" id="UP000177682"/>
    </source>
</evidence>
<comment type="caution">
    <text evidence="1">The sequence shown here is derived from an EMBL/GenBank/DDBJ whole genome shotgun (WGS) entry which is preliminary data.</text>
</comment>
<dbReference type="EMBL" id="MFEY01000007">
    <property type="protein sequence ID" value="OGE90315.1"/>
    <property type="molecule type" value="Genomic_DNA"/>
</dbReference>
<proteinExistence type="predicted"/>
<gene>
    <name evidence="1" type="ORF">A3E29_04445</name>
</gene>
<sequence>MDIDIVRKIKNYPLKASFNTLALRHKFSLTLFLLGLLATLVPHVTYAQPPLLAPELGPALVFESGISDYEDYLSQLNQDLTDEYYQRQAVQQAIRQQKLATAVGAYLASQRSPLAPYASTLVSLRNWKKITALANAESTLCRRYPLDKANCWGVGGSDLWDMGDNLGEGVIAMNRFLNKYPLRSTVKYSQMSFERMNGLYKQPPGDHWVNNNKSVYNDLVAIESSIE</sequence>
<dbReference type="AlphaFoldDB" id="A0A1F5PK42"/>
<evidence type="ECO:0008006" key="3">
    <source>
        <dbReference type="Google" id="ProtNLM"/>
    </source>
</evidence>
<name>A0A1F5PK42_9BACT</name>
<protein>
    <recommendedName>
        <fullName evidence="3">Mannosyl-glycoprotein endo-beta-N-acetylglucosamidase-like domain-containing protein</fullName>
    </recommendedName>
</protein>
<reference evidence="1 2" key="1">
    <citation type="journal article" date="2016" name="Nat. Commun.">
        <title>Thousands of microbial genomes shed light on interconnected biogeochemical processes in an aquifer system.</title>
        <authorList>
            <person name="Anantharaman K."/>
            <person name="Brown C.T."/>
            <person name="Hug L.A."/>
            <person name="Sharon I."/>
            <person name="Castelle C.J."/>
            <person name="Probst A.J."/>
            <person name="Thomas B.C."/>
            <person name="Singh A."/>
            <person name="Wilkins M.J."/>
            <person name="Karaoz U."/>
            <person name="Brodie E.L."/>
            <person name="Williams K.H."/>
            <person name="Hubbard S.S."/>
            <person name="Banfield J.F."/>
        </authorList>
    </citation>
    <scope>NUCLEOTIDE SEQUENCE [LARGE SCALE GENOMIC DNA]</scope>
</reference>